<evidence type="ECO:0000256" key="3">
    <source>
        <dbReference type="ARBA" id="ARBA00023125"/>
    </source>
</evidence>
<dbReference type="RefSeq" id="WP_200585466.1">
    <property type="nucleotide sequence ID" value="NZ_JAEHFY010000008.1"/>
</dbReference>
<feature type="domain" description="DNA mismatch repair proteins mutS family" evidence="5">
    <location>
        <begin position="336"/>
        <end position="521"/>
    </location>
</feature>
<dbReference type="EMBL" id="JAEHFY010000008">
    <property type="protein sequence ID" value="MBK0382686.1"/>
    <property type="molecule type" value="Genomic_DNA"/>
</dbReference>
<name>A0ABS1BIV9_9SPHI</name>
<keyword evidence="1" id="KW-0547">Nucleotide-binding</keyword>
<gene>
    <name evidence="6" type="ORF">I5M32_06895</name>
</gene>
<evidence type="ECO:0000256" key="2">
    <source>
        <dbReference type="ARBA" id="ARBA00022840"/>
    </source>
</evidence>
<comment type="caution">
    <text evidence="6">The sequence shown here is derived from an EMBL/GenBank/DDBJ whole genome shotgun (WGS) entry which is preliminary data.</text>
</comment>
<protein>
    <recommendedName>
        <fullName evidence="5">DNA mismatch repair proteins mutS family domain-containing protein</fullName>
    </recommendedName>
</protein>
<sequence length="530" mass="61245">MKSKVRENLNNSFGKIKDDYFNFSQIEKYFRKKDQTGAYQVLSDKTCNDLDFQDLFITLDRTTSKVGQQYYYHLLRTIPQHPSEKIKTREEILYLLKERPSFRLDVQMQLSKLKNDNSFYISNLFQDQHIERPKWFPMVNLLAFTSLASFVLMFFNAHLFFVFLATFIINLGVHYWNKSNLNAYLASLPQLLNLHQVAFTLFKNSNFQKINLNLQQALNSVGGLKKRMIIFRMENNVQGDLAVIVWAFLELLKIMFLLEPMMLFGILTRLDNKRKEVEEIFDFVGEIDSLCAIASLRHGLGCFCIPTIIPNPQILANEIYHPLIKDCVKNNIALTDKSILLTGSNMSGKSSFIRAIGINVLTGLTLNTCFAKDFSMPRLKLYSAIRISDDLLNDKSYYFEEVLSIKKMIEESQDTEPHLFLLDEIFKGTNTVERIAAGKAVLSYLAKNNNQVFVSTHDIELADLLIDEYDLYHFSESVGNQSVDFDYQIKKGKLINRNAIKILEVNQYPKSIIDEAISISQALDQNKFKE</sequence>
<organism evidence="6 7">
    <name type="scientific">Pedobacter segetis</name>
    <dbReference type="NCBI Taxonomy" id="2793069"/>
    <lineage>
        <taxon>Bacteria</taxon>
        <taxon>Pseudomonadati</taxon>
        <taxon>Bacteroidota</taxon>
        <taxon>Sphingobacteriia</taxon>
        <taxon>Sphingobacteriales</taxon>
        <taxon>Sphingobacteriaceae</taxon>
        <taxon>Pedobacter</taxon>
    </lineage>
</organism>
<reference evidence="6 7" key="1">
    <citation type="submission" date="2020-12" db="EMBL/GenBank/DDBJ databases">
        <title>Bacterial novel species Pedobacter sp. SD-b isolated from soil.</title>
        <authorList>
            <person name="Jung H.-Y."/>
        </authorList>
    </citation>
    <scope>NUCLEOTIDE SEQUENCE [LARGE SCALE GENOMIC DNA]</scope>
    <source>
        <strain evidence="6 7">SD-b</strain>
    </source>
</reference>
<dbReference type="Gene3D" id="3.40.50.300">
    <property type="entry name" value="P-loop containing nucleotide triphosphate hydrolases"/>
    <property type="match status" value="1"/>
</dbReference>
<dbReference type="PANTHER" id="PTHR11361:SF152">
    <property type="entry name" value="DNA MISMATCH REPAIR PROTEIN"/>
    <property type="match status" value="1"/>
</dbReference>
<keyword evidence="2" id="KW-0067">ATP-binding</keyword>
<evidence type="ECO:0000256" key="1">
    <source>
        <dbReference type="ARBA" id="ARBA00022741"/>
    </source>
</evidence>
<dbReference type="Pfam" id="PF00488">
    <property type="entry name" value="MutS_V"/>
    <property type="match status" value="1"/>
</dbReference>
<evidence type="ECO:0000256" key="4">
    <source>
        <dbReference type="SAM" id="Phobius"/>
    </source>
</evidence>
<dbReference type="PANTHER" id="PTHR11361">
    <property type="entry name" value="DNA MISMATCH REPAIR PROTEIN MUTS FAMILY MEMBER"/>
    <property type="match status" value="1"/>
</dbReference>
<dbReference type="InterPro" id="IPR045076">
    <property type="entry name" value="MutS"/>
</dbReference>
<keyword evidence="4" id="KW-1133">Transmembrane helix</keyword>
<keyword evidence="4" id="KW-0812">Transmembrane</keyword>
<dbReference type="InterPro" id="IPR000432">
    <property type="entry name" value="DNA_mismatch_repair_MutS_C"/>
</dbReference>
<evidence type="ECO:0000313" key="6">
    <source>
        <dbReference type="EMBL" id="MBK0382686.1"/>
    </source>
</evidence>
<keyword evidence="3" id="KW-0238">DNA-binding</keyword>
<accession>A0ABS1BIV9</accession>
<dbReference type="SUPFAM" id="SSF52540">
    <property type="entry name" value="P-loop containing nucleoside triphosphate hydrolases"/>
    <property type="match status" value="1"/>
</dbReference>
<feature type="transmembrane region" description="Helical" evidence="4">
    <location>
        <begin position="141"/>
        <end position="169"/>
    </location>
</feature>
<keyword evidence="4" id="KW-0472">Membrane</keyword>
<feature type="transmembrane region" description="Helical" evidence="4">
    <location>
        <begin position="243"/>
        <end position="267"/>
    </location>
</feature>
<evidence type="ECO:0000313" key="7">
    <source>
        <dbReference type="Proteomes" id="UP000660024"/>
    </source>
</evidence>
<evidence type="ECO:0000259" key="5">
    <source>
        <dbReference type="SMART" id="SM00534"/>
    </source>
</evidence>
<dbReference type="SMART" id="SM00534">
    <property type="entry name" value="MUTSac"/>
    <property type="match status" value="1"/>
</dbReference>
<dbReference type="InterPro" id="IPR027417">
    <property type="entry name" value="P-loop_NTPase"/>
</dbReference>
<keyword evidence="7" id="KW-1185">Reference proteome</keyword>
<proteinExistence type="predicted"/>
<dbReference type="Proteomes" id="UP000660024">
    <property type="component" value="Unassembled WGS sequence"/>
</dbReference>